<comment type="caution">
    <text evidence="3">The sequence shown here is derived from an EMBL/GenBank/DDBJ whole genome shotgun (WGS) entry which is preliminary data.</text>
</comment>
<sequence length="271" mass="30841">MTDLGKRYQDISSNTDDLFETVSNVEEKLNRLEYENNSANASMNELNEQISSVRTCSNDALVSIQDLSKSVESTNQHYNELSNKLDQLEISINLMSSQYTEQFENMGSLNKDKADDLKDSIENRVAEMSNKITDIELKVNLPKVGFCAIKKQSEKAGLCPISSYDQLDRNHGGHFDQATGIFTAPLNGLYVITVKTFNQSKTKTRTFSCFRCQDKLGKLKLLHRVTINQTVTRCAEIAAGDKLYLEWETVDENDKNCIFIYFSCYMIPMWP</sequence>
<protein>
    <recommendedName>
        <fullName evidence="2">C1q domain-containing protein</fullName>
    </recommendedName>
</protein>
<dbReference type="SUPFAM" id="SSF49842">
    <property type="entry name" value="TNF-like"/>
    <property type="match status" value="1"/>
</dbReference>
<dbReference type="InterPro" id="IPR008983">
    <property type="entry name" value="Tumour_necrosis_fac-like_dom"/>
</dbReference>
<dbReference type="Pfam" id="PF00386">
    <property type="entry name" value="C1q"/>
    <property type="match status" value="1"/>
</dbReference>
<evidence type="ECO:0000256" key="1">
    <source>
        <dbReference type="SAM" id="Coils"/>
    </source>
</evidence>
<feature type="coiled-coil region" evidence="1">
    <location>
        <begin position="15"/>
        <end position="138"/>
    </location>
</feature>
<dbReference type="Gene3D" id="1.10.287.950">
    <property type="entry name" value="Methyl-accepting chemotaxis protein"/>
    <property type="match status" value="1"/>
</dbReference>
<dbReference type="Gene3D" id="2.60.120.40">
    <property type="match status" value="1"/>
</dbReference>
<feature type="domain" description="C1q" evidence="2">
    <location>
        <begin position="160"/>
        <end position="265"/>
    </location>
</feature>
<evidence type="ECO:0000313" key="4">
    <source>
        <dbReference type="Proteomes" id="UP001497497"/>
    </source>
</evidence>
<dbReference type="AlphaFoldDB" id="A0AAV2IA95"/>
<proteinExistence type="predicted"/>
<keyword evidence="4" id="KW-1185">Reference proteome</keyword>
<gene>
    <name evidence="3" type="ORF">GSLYS_00015934001</name>
</gene>
<dbReference type="InterPro" id="IPR001073">
    <property type="entry name" value="C1q_dom"/>
</dbReference>
<organism evidence="3 4">
    <name type="scientific">Lymnaea stagnalis</name>
    <name type="common">Great pond snail</name>
    <name type="synonym">Helix stagnalis</name>
    <dbReference type="NCBI Taxonomy" id="6523"/>
    <lineage>
        <taxon>Eukaryota</taxon>
        <taxon>Metazoa</taxon>
        <taxon>Spiralia</taxon>
        <taxon>Lophotrochozoa</taxon>
        <taxon>Mollusca</taxon>
        <taxon>Gastropoda</taxon>
        <taxon>Heterobranchia</taxon>
        <taxon>Euthyneura</taxon>
        <taxon>Panpulmonata</taxon>
        <taxon>Hygrophila</taxon>
        <taxon>Lymnaeoidea</taxon>
        <taxon>Lymnaeidae</taxon>
        <taxon>Lymnaea</taxon>
    </lineage>
</organism>
<evidence type="ECO:0000259" key="2">
    <source>
        <dbReference type="Pfam" id="PF00386"/>
    </source>
</evidence>
<dbReference type="EMBL" id="CAXITT010000481">
    <property type="protein sequence ID" value="CAL1542340.1"/>
    <property type="molecule type" value="Genomic_DNA"/>
</dbReference>
<accession>A0AAV2IA95</accession>
<name>A0AAV2IA95_LYMST</name>
<keyword evidence="1" id="KW-0175">Coiled coil</keyword>
<reference evidence="3 4" key="1">
    <citation type="submission" date="2024-04" db="EMBL/GenBank/DDBJ databases">
        <authorList>
            <consortium name="Genoscope - CEA"/>
            <person name="William W."/>
        </authorList>
    </citation>
    <scope>NUCLEOTIDE SEQUENCE [LARGE SCALE GENOMIC DNA]</scope>
</reference>
<dbReference type="SUPFAM" id="SSF90257">
    <property type="entry name" value="Myosin rod fragments"/>
    <property type="match status" value="1"/>
</dbReference>
<dbReference type="Proteomes" id="UP001497497">
    <property type="component" value="Unassembled WGS sequence"/>
</dbReference>
<evidence type="ECO:0000313" key="3">
    <source>
        <dbReference type="EMBL" id="CAL1542340.1"/>
    </source>
</evidence>